<dbReference type="CDD" id="cd03224">
    <property type="entry name" value="ABC_TM1139_LivF_branched"/>
    <property type="match status" value="1"/>
</dbReference>
<reference evidence="7 8" key="1">
    <citation type="submission" date="2020-07" db="EMBL/GenBank/DDBJ databases">
        <title>Genomic Encyclopedia of Type Strains, Phase IV (KMG-IV): sequencing the most valuable type-strain genomes for metagenomic binning, comparative biology and taxonomic classification.</title>
        <authorList>
            <person name="Goeker M."/>
        </authorList>
    </citation>
    <scope>NUCLEOTIDE SEQUENCE [LARGE SCALE GENOMIC DNA]</scope>
    <source>
        <strain evidence="7 8">DSM 45533</strain>
    </source>
</reference>
<keyword evidence="3" id="KW-0547">Nucleotide-binding</keyword>
<dbReference type="Proteomes" id="UP000530928">
    <property type="component" value="Unassembled WGS sequence"/>
</dbReference>
<dbReference type="InterPro" id="IPR003439">
    <property type="entry name" value="ABC_transporter-like_ATP-bd"/>
</dbReference>
<comment type="caution">
    <text evidence="7">The sequence shown here is derived from an EMBL/GenBank/DDBJ whole genome shotgun (WGS) entry which is preliminary data.</text>
</comment>
<protein>
    <submittedName>
        <fullName evidence="7">Branched-chain amino acid transport system ATP-binding protein</fullName>
    </submittedName>
</protein>
<evidence type="ECO:0000256" key="5">
    <source>
        <dbReference type="ARBA" id="ARBA00022970"/>
    </source>
</evidence>
<evidence type="ECO:0000313" key="7">
    <source>
        <dbReference type="EMBL" id="MBA2892251.1"/>
    </source>
</evidence>
<keyword evidence="4 7" id="KW-0067">ATP-binding</keyword>
<name>A0A7W0CJC7_9ACTN</name>
<keyword evidence="2" id="KW-0813">Transport</keyword>
<evidence type="ECO:0000259" key="6">
    <source>
        <dbReference type="PROSITE" id="PS50893"/>
    </source>
</evidence>
<evidence type="ECO:0000256" key="2">
    <source>
        <dbReference type="ARBA" id="ARBA00022448"/>
    </source>
</evidence>
<evidence type="ECO:0000256" key="4">
    <source>
        <dbReference type="ARBA" id="ARBA00022840"/>
    </source>
</evidence>
<dbReference type="RefSeq" id="WP_181610955.1">
    <property type="nucleotide sequence ID" value="NZ_BAABAM010000002.1"/>
</dbReference>
<evidence type="ECO:0000256" key="1">
    <source>
        <dbReference type="ARBA" id="ARBA00005417"/>
    </source>
</evidence>
<accession>A0A7W0CJC7</accession>
<dbReference type="InterPro" id="IPR052156">
    <property type="entry name" value="BCAA_Transport_ATP-bd_LivF"/>
</dbReference>
<dbReference type="PANTHER" id="PTHR43820:SF2">
    <property type="entry name" value="ABC TRANSPORTER ATP-BINDING PROTEIN"/>
    <property type="match status" value="1"/>
</dbReference>
<keyword evidence="8" id="KW-1185">Reference proteome</keyword>
<dbReference type="Gene3D" id="3.40.50.300">
    <property type="entry name" value="P-loop containing nucleotide triphosphate hydrolases"/>
    <property type="match status" value="1"/>
</dbReference>
<evidence type="ECO:0000256" key="3">
    <source>
        <dbReference type="ARBA" id="ARBA00022741"/>
    </source>
</evidence>
<dbReference type="GO" id="GO:0015807">
    <property type="term" value="P:L-amino acid transport"/>
    <property type="evidence" value="ECO:0007669"/>
    <property type="project" value="TreeGrafter"/>
</dbReference>
<dbReference type="PANTHER" id="PTHR43820">
    <property type="entry name" value="HIGH-AFFINITY BRANCHED-CHAIN AMINO ACID TRANSPORT ATP-BINDING PROTEIN LIVF"/>
    <property type="match status" value="1"/>
</dbReference>
<dbReference type="GO" id="GO:0016887">
    <property type="term" value="F:ATP hydrolysis activity"/>
    <property type="evidence" value="ECO:0007669"/>
    <property type="project" value="InterPro"/>
</dbReference>
<organism evidence="7 8">
    <name type="scientific">Nonomuraea soli</name>
    <dbReference type="NCBI Taxonomy" id="1032476"/>
    <lineage>
        <taxon>Bacteria</taxon>
        <taxon>Bacillati</taxon>
        <taxon>Actinomycetota</taxon>
        <taxon>Actinomycetes</taxon>
        <taxon>Streptosporangiales</taxon>
        <taxon>Streptosporangiaceae</taxon>
        <taxon>Nonomuraea</taxon>
    </lineage>
</organism>
<proteinExistence type="inferred from homology"/>
<gene>
    <name evidence="7" type="ORF">HNR30_003592</name>
</gene>
<dbReference type="Pfam" id="PF00005">
    <property type="entry name" value="ABC_tran"/>
    <property type="match status" value="1"/>
</dbReference>
<dbReference type="GO" id="GO:0015658">
    <property type="term" value="F:branched-chain amino acid transmembrane transporter activity"/>
    <property type="evidence" value="ECO:0007669"/>
    <property type="project" value="TreeGrafter"/>
</dbReference>
<dbReference type="InterPro" id="IPR027417">
    <property type="entry name" value="P-loop_NTPase"/>
</dbReference>
<dbReference type="GO" id="GO:0005524">
    <property type="term" value="F:ATP binding"/>
    <property type="evidence" value="ECO:0007669"/>
    <property type="project" value="UniProtKB-KW"/>
</dbReference>
<dbReference type="InterPro" id="IPR003593">
    <property type="entry name" value="AAA+_ATPase"/>
</dbReference>
<comment type="similarity">
    <text evidence="1">Belongs to the ABC transporter superfamily.</text>
</comment>
<dbReference type="SMART" id="SM00382">
    <property type="entry name" value="AAA"/>
    <property type="match status" value="1"/>
</dbReference>
<dbReference type="PROSITE" id="PS50893">
    <property type="entry name" value="ABC_TRANSPORTER_2"/>
    <property type="match status" value="1"/>
</dbReference>
<dbReference type="EMBL" id="JACDUR010000003">
    <property type="protein sequence ID" value="MBA2892251.1"/>
    <property type="molecule type" value="Genomic_DNA"/>
</dbReference>
<feature type="domain" description="ABC transporter" evidence="6">
    <location>
        <begin position="2"/>
        <end position="226"/>
    </location>
</feature>
<evidence type="ECO:0000313" key="8">
    <source>
        <dbReference type="Proteomes" id="UP000530928"/>
    </source>
</evidence>
<sequence>MLTVEALTSGYGQGQVLHEAAMELPPGKAVAVLGRNGVGKTTFVHTLMGLVKPWSGSIRLGDDELAGLDTRQIARHGVRIVPQGRRVYRSLTVEETLAISSGPGEWTIERVYELFPSLAARRGHRGDQLSGGEQEMLAIGRALLGNPRLLLLDEPSEGLAPLVVEELGRALSSLEGMSIILVEQNLHLAVAVADEVRCMVKGSFVYQATTAEFRRDPAAAKEYLGVGS</sequence>
<dbReference type="AlphaFoldDB" id="A0A7W0CJC7"/>
<dbReference type="SUPFAM" id="SSF52540">
    <property type="entry name" value="P-loop containing nucleoside triphosphate hydrolases"/>
    <property type="match status" value="1"/>
</dbReference>
<keyword evidence="5" id="KW-0029">Amino-acid transport</keyword>